<evidence type="ECO:0000256" key="1">
    <source>
        <dbReference type="ARBA" id="ARBA00004479"/>
    </source>
</evidence>
<dbReference type="Proteomes" id="UP001293593">
    <property type="component" value="Unassembled WGS sequence"/>
</dbReference>
<evidence type="ECO:0000256" key="3">
    <source>
        <dbReference type="ARBA" id="ARBA00022679"/>
    </source>
</evidence>
<feature type="domain" description="Protein kinase" evidence="16">
    <location>
        <begin position="359"/>
        <end position="645"/>
    </location>
</feature>
<dbReference type="Gene3D" id="3.30.200.20">
    <property type="entry name" value="Phosphorylase Kinase, domain 1"/>
    <property type="match status" value="1"/>
</dbReference>
<keyword evidence="6 12" id="KW-0547">Nucleotide-binding</keyword>
<feature type="binding site" evidence="12">
    <location>
        <position position="387"/>
    </location>
    <ligand>
        <name>ATP</name>
        <dbReference type="ChEBI" id="CHEBI:30616"/>
    </ligand>
</feature>
<evidence type="ECO:0000256" key="13">
    <source>
        <dbReference type="SAM" id="MobiDB-lite"/>
    </source>
</evidence>
<dbReference type="SUPFAM" id="SSF56112">
    <property type="entry name" value="Protein kinase-like (PK-like)"/>
    <property type="match status" value="1"/>
</dbReference>
<feature type="transmembrane region" description="Helical" evidence="14">
    <location>
        <begin position="298"/>
        <end position="322"/>
    </location>
</feature>
<evidence type="ECO:0000256" key="8">
    <source>
        <dbReference type="ARBA" id="ARBA00022840"/>
    </source>
</evidence>
<accession>A0AAE1MVH0</accession>
<name>A0AAE1MVH0_9FABA</name>
<dbReference type="InterPro" id="IPR008271">
    <property type="entry name" value="Ser/Thr_kinase_AS"/>
</dbReference>
<dbReference type="InterPro" id="IPR025287">
    <property type="entry name" value="WAK_GUB"/>
</dbReference>
<evidence type="ECO:0000256" key="6">
    <source>
        <dbReference type="ARBA" id="ARBA00022741"/>
    </source>
</evidence>
<feature type="signal peptide" evidence="15">
    <location>
        <begin position="1"/>
        <end position="34"/>
    </location>
</feature>
<keyword evidence="2" id="KW-0723">Serine/threonine-protein kinase</keyword>
<dbReference type="PROSITE" id="PS00107">
    <property type="entry name" value="PROTEIN_KINASE_ATP"/>
    <property type="match status" value="1"/>
</dbReference>
<keyword evidence="4 14" id="KW-0812">Transmembrane</keyword>
<evidence type="ECO:0000256" key="12">
    <source>
        <dbReference type="PROSITE-ProRule" id="PRU10141"/>
    </source>
</evidence>
<dbReference type="InterPro" id="IPR001245">
    <property type="entry name" value="Ser-Thr/Tyr_kinase_cat_dom"/>
</dbReference>
<dbReference type="InterPro" id="IPR017441">
    <property type="entry name" value="Protein_kinase_ATP_BS"/>
</dbReference>
<evidence type="ECO:0000256" key="14">
    <source>
        <dbReference type="SAM" id="Phobius"/>
    </source>
</evidence>
<organism evidence="17 18">
    <name type="scientific">Acacia crassicarpa</name>
    <name type="common">northern wattle</name>
    <dbReference type="NCBI Taxonomy" id="499986"/>
    <lineage>
        <taxon>Eukaryota</taxon>
        <taxon>Viridiplantae</taxon>
        <taxon>Streptophyta</taxon>
        <taxon>Embryophyta</taxon>
        <taxon>Tracheophyta</taxon>
        <taxon>Spermatophyta</taxon>
        <taxon>Magnoliopsida</taxon>
        <taxon>eudicotyledons</taxon>
        <taxon>Gunneridae</taxon>
        <taxon>Pentapetalae</taxon>
        <taxon>rosids</taxon>
        <taxon>fabids</taxon>
        <taxon>Fabales</taxon>
        <taxon>Fabaceae</taxon>
        <taxon>Caesalpinioideae</taxon>
        <taxon>mimosoid clade</taxon>
        <taxon>Acacieae</taxon>
        <taxon>Acacia</taxon>
    </lineage>
</organism>
<dbReference type="FunFam" id="3.30.200.20:FF:000178">
    <property type="entry name" value="serine/threonine-protein kinase PBS1-like"/>
    <property type="match status" value="1"/>
</dbReference>
<dbReference type="Pfam" id="PF07714">
    <property type="entry name" value="PK_Tyr_Ser-Thr"/>
    <property type="match status" value="1"/>
</dbReference>
<dbReference type="Pfam" id="PF13947">
    <property type="entry name" value="GUB_WAK_bind"/>
    <property type="match status" value="1"/>
</dbReference>
<dbReference type="PROSITE" id="PS00108">
    <property type="entry name" value="PROTEIN_KINASE_ST"/>
    <property type="match status" value="1"/>
</dbReference>
<dbReference type="EMBL" id="JAWXYG010000003">
    <property type="protein sequence ID" value="KAK4277538.1"/>
    <property type="molecule type" value="Genomic_DNA"/>
</dbReference>
<evidence type="ECO:0000259" key="16">
    <source>
        <dbReference type="PROSITE" id="PS50011"/>
    </source>
</evidence>
<keyword evidence="3" id="KW-0808">Transferase</keyword>
<evidence type="ECO:0000256" key="5">
    <source>
        <dbReference type="ARBA" id="ARBA00022729"/>
    </source>
</evidence>
<evidence type="ECO:0000256" key="15">
    <source>
        <dbReference type="SAM" id="SignalP"/>
    </source>
</evidence>
<comment type="subcellular location">
    <subcellularLocation>
        <location evidence="1">Membrane</location>
        <topology evidence="1">Single-pass type I membrane protein</topology>
    </subcellularLocation>
</comment>
<evidence type="ECO:0000256" key="11">
    <source>
        <dbReference type="ARBA" id="ARBA00023180"/>
    </source>
</evidence>
<protein>
    <recommendedName>
        <fullName evidence="16">Protein kinase domain-containing protein</fullName>
    </recommendedName>
</protein>
<evidence type="ECO:0000256" key="7">
    <source>
        <dbReference type="ARBA" id="ARBA00022777"/>
    </source>
</evidence>
<evidence type="ECO:0000313" key="17">
    <source>
        <dbReference type="EMBL" id="KAK4277538.1"/>
    </source>
</evidence>
<dbReference type="InterPro" id="IPR000719">
    <property type="entry name" value="Prot_kinase_dom"/>
</dbReference>
<keyword evidence="10 14" id="KW-0472">Membrane</keyword>
<feature type="region of interest" description="Disordered" evidence="13">
    <location>
        <begin position="652"/>
        <end position="694"/>
    </location>
</feature>
<feature type="chain" id="PRO_5041992801" description="Protein kinase domain-containing protein" evidence="15">
    <location>
        <begin position="35"/>
        <end position="694"/>
    </location>
</feature>
<dbReference type="InterPro" id="IPR011009">
    <property type="entry name" value="Kinase-like_dom_sf"/>
</dbReference>
<dbReference type="GO" id="GO:0030247">
    <property type="term" value="F:polysaccharide binding"/>
    <property type="evidence" value="ECO:0007669"/>
    <property type="project" value="InterPro"/>
</dbReference>
<keyword evidence="18" id="KW-1185">Reference proteome</keyword>
<comment type="caution">
    <text evidence="17">The sequence shown here is derived from an EMBL/GenBank/DDBJ whole genome shotgun (WGS) entry which is preliminary data.</text>
</comment>
<evidence type="ECO:0000256" key="4">
    <source>
        <dbReference type="ARBA" id="ARBA00022692"/>
    </source>
</evidence>
<evidence type="ECO:0000256" key="10">
    <source>
        <dbReference type="ARBA" id="ARBA00023136"/>
    </source>
</evidence>
<dbReference type="GO" id="GO:0005524">
    <property type="term" value="F:ATP binding"/>
    <property type="evidence" value="ECO:0007669"/>
    <property type="project" value="UniProtKB-UniRule"/>
</dbReference>
<keyword evidence="7" id="KW-0418">Kinase</keyword>
<dbReference type="Gene3D" id="1.10.510.10">
    <property type="entry name" value="Transferase(Phosphotransferase) domain 1"/>
    <property type="match status" value="1"/>
</dbReference>
<dbReference type="GO" id="GO:0004674">
    <property type="term" value="F:protein serine/threonine kinase activity"/>
    <property type="evidence" value="ECO:0007669"/>
    <property type="project" value="UniProtKB-KW"/>
</dbReference>
<keyword evidence="8 12" id="KW-0067">ATP-binding</keyword>
<evidence type="ECO:0000256" key="9">
    <source>
        <dbReference type="ARBA" id="ARBA00022989"/>
    </source>
</evidence>
<dbReference type="PROSITE" id="PS50011">
    <property type="entry name" value="PROTEIN_KINASE_DOM"/>
    <property type="match status" value="1"/>
</dbReference>
<evidence type="ECO:0000313" key="18">
    <source>
        <dbReference type="Proteomes" id="UP001293593"/>
    </source>
</evidence>
<dbReference type="PANTHER" id="PTHR27009">
    <property type="entry name" value="RUST RESISTANCE KINASE LR10-RELATED"/>
    <property type="match status" value="1"/>
</dbReference>
<reference evidence="17" key="1">
    <citation type="submission" date="2023-10" db="EMBL/GenBank/DDBJ databases">
        <title>Chromosome-level genome of the transformable northern wattle, Acacia crassicarpa.</title>
        <authorList>
            <person name="Massaro I."/>
            <person name="Sinha N.R."/>
            <person name="Poethig S."/>
            <person name="Leichty A.R."/>
        </authorList>
    </citation>
    <scope>NUCLEOTIDE SEQUENCE</scope>
    <source>
        <strain evidence="17">Acra3RX</strain>
        <tissue evidence="17">Leaf</tissue>
    </source>
</reference>
<keyword evidence="9 14" id="KW-1133">Transmembrane helix</keyword>
<gene>
    <name evidence="17" type="ORF">QN277_015525</name>
</gene>
<dbReference type="GO" id="GO:0016020">
    <property type="term" value="C:membrane"/>
    <property type="evidence" value="ECO:0007669"/>
    <property type="project" value="UniProtKB-SubCell"/>
</dbReference>
<keyword evidence="11" id="KW-0325">Glycoprotein</keyword>
<dbReference type="AlphaFoldDB" id="A0AAE1MVH0"/>
<proteinExistence type="predicted"/>
<sequence length="694" mass="78263">MLGSVASGRGRKRVVVGLVLFITSGLRLLPQVEAAAAACASSCGKIGDVVIKYPFRVRGDPDSCGDKNFELECKEDGAAVLRLFSGEFYVKSINYHNLTIRLVDPNFYDSPNCSSLPRYILCHYNFSRTEPYTRPGDWDQLYRFYPSGESNFGYVIYFKCETPVSGESPLKSLTTAGCLDPVIYAVVGEIPIGNLVIGCRVIAVTPISSFPYGNLSSYWDVHRHLQVFGFELSWEFTHYCHYIYVTTQQCGKLIKFVRYAQAILNSILDGMYCAITFRFPGRCGPFGPFFDPPYAIGWFGLISLVGVRYLFGFIFLIVLVIFKWRKRHLSAYEHIEDFLQHGDIVPIKYSYKEIKKMTRGFKDKLGEGGFGTVYKGKLRSGPYVAIKMLGKSKSNGQEFASEVASIGRIHHVHVVRLVGFCMQDSKRALVYEFMPNGSLDKFIFSKEGKVTLGYDKIYEISLGVAHGIAYLHHGCDQKILHFDIKPHNILLDDNFIPKVSDFSLAKLYPIDDSIVTLTAAKGTIGYMAPELFYKNIGGVSYKADVYSFGMLLMEMASRKRNSNPRTTEHTSNAYFPLWMYDQFAQEEDIEMEDLTDEEKDLAKKMFIIAWWCIQLKPADRPSMNKVIEMLEAKVESLEIPPKPLLYPMDQTAAEEHEFKSDQTLSSASGDYVSPSIDASDDVPENSSSNQTSLN</sequence>
<dbReference type="InterPro" id="IPR045874">
    <property type="entry name" value="LRK10/LRL21-25-like"/>
</dbReference>
<keyword evidence="5 15" id="KW-0732">Signal</keyword>
<evidence type="ECO:0000256" key="2">
    <source>
        <dbReference type="ARBA" id="ARBA00022527"/>
    </source>
</evidence>
<feature type="compositionally biased region" description="Polar residues" evidence="13">
    <location>
        <begin position="684"/>
        <end position="694"/>
    </location>
</feature>
<dbReference type="SMART" id="SM00220">
    <property type="entry name" value="S_TKc"/>
    <property type="match status" value="1"/>
</dbReference>
<dbReference type="FunFam" id="1.10.510.10:FF:000590">
    <property type="entry name" value="PR5-like receptor kinase"/>
    <property type="match status" value="1"/>
</dbReference>